<dbReference type="PANTHER" id="PTHR24029">
    <property type="entry name" value="UVRABC SYSTEM PROTEIN B"/>
    <property type="match status" value="1"/>
</dbReference>
<dbReference type="CDD" id="cd18790">
    <property type="entry name" value="SF2_C_UvrB"/>
    <property type="match status" value="1"/>
</dbReference>
<sequence>MSHIDKIETDQPATEGRFVSFPDSPFQLFQPYPPAGDQPAAIDQLVEGIQDGLTFQTLLGVTGSGKTFTMANVIARLGRPAIVFAPNKTLAAQLYAEFREFFPKNAVEYFVSYYDYYQPEAYVPQRDLFIEKDSAINEHIEQMRLSATKSVLERRDTIIVASVSAIYGIGKPEDYTQMRFIVRVGDKIGQRDVIAQLIRMQYTRNETDFTRGTFRVRGDTIDVFPAEHSELAVRLELFDDEVETLQLFDPLTGRIRQKVPRFTIYPASHYVTPRERVLEAMEGIKTELRERLAEYVSQGKLVEAQRLEQRTRFDLEMLQEVGHCKGIENYTRHLSGAKPGDPPPTMVDYMPPDAVMFLDESHVLIGQFGGMYNGDRARKSTLVEYGFRLPSALDNRPLKFEEFETKMRQAVFVSATPAAYENTHAGQVVEQLVRPTGLVDPVVEVRPATTQVDDVLQEIRLRVEVGERVLITTLTKRMAEQLTDYLGENGVKVRYLHSDIDTVERVEILRDLRLGTFDVLVGINLLREGLDIPEVSLVAILDADKEGFLRSERSLIQTIGRAARNLHGHAILYADRITESMRKAMDETERRRTKQIAHNAAHGIVPQSIRKHVKELIDGVYGEKSGKDNLQELAQLHAAAEVEVLSEKDLGRRIKLLEKQMLDHAKNLEFEKAARLRDQLALLREQAFGAAGGDQIAVLLPKGAR</sequence>
<dbReference type="SUPFAM" id="SSF52540">
    <property type="entry name" value="P-loop containing nucleoside triphosphate hydrolases"/>
    <property type="match status" value="2"/>
</dbReference>
<dbReference type="RefSeq" id="WP_179634181.1">
    <property type="nucleotide sequence ID" value="NZ_JACCFH010000001.1"/>
</dbReference>
<evidence type="ECO:0000313" key="19">
    <source>
        <dbReference type="Proteomes" id="UP000518288"/>
    </source>
</evidence>
<keyword evidence="4 13" id="KW-0547">Nucleotide-binding</keyword>
<feature type="domain" description="Helicase ATP-binding" evidence="16">
    <location>
        <begin position="47"/>
        <end position="182"/>
    </location>
</feature>
<evidence type="ECO:0000256" key="9">
    <source>
        <dbReference type="ARBA" id="ARBA00023204"/>
    </source>
</evidence>
<evidence type="ECO:0000256" key="11">
    <source>
        <dbReference type="ARBA" id="ARBA00026033"/>
    </source>
</evidence>
<evidence type="ECO:0000313" key="18">
    <source>
        <dbReference type="EMBL" id="NYG33413.1"/>
    </source>
</evidence>
<evidence type="ECO:0000256" key="3">
    <source>
        <dbReference type="ARBA" id="ARBA00022490"/>
    </source>
</evidence>
<keyword evidence="7 13" id="KW-0067">ATP-binding</keyword>
<dbReference type="PROSITE" id="PS51192">
    <property type="entry name" value="HELICASE_ATP_BIND_1"/>
    <property type="match status" value="1"/>
</dbReference>
<protein>
    <recommendedName>
        <fullName evidence="12 13">UvrABC system protein B</fullName>
        <shortName evidence="13">Protein UvrB</shortName>
    </recommendedName>
    <alternativeName>
        <fullName evidence="13">Excinuclease ABC subunit B</fullName>
    </alternativeName>
</protein>
<evidence type="ECO:0000256" key="10">
    <source>
        <dbReference type="ARBA" id="ARBA00023236"/>
    </source>
</evidence>
<dbReference type="Proteomes" id="UP000518288">
    <property type="component" value="Unassembled WGS sequence"/>
</dbReference>
<reference evidence="18 19" key="1">
    <citation type="submission" date="2020-07" db="EMBL/GenBank/DDBJ databases">
        <title>Genomic Encyclopedia of Archaeal and Bacterial Type Strains, Phase II (KMG-II): from individual species to whole genera.</title>
        <authorList>
            <person name="Goeker M."/>
        </authorList>
    </citation>
    <scope>NUCLEOTIDE SEQUENCE [LARGE SCALE GENOMIC DNA]</scope>
    <source>
        <strain evidence="18 19">DSM 21226</strain>
    </source>
</reference>
<dbReference type="GO" id="GO:0016887">
    <property type="term" value="F:ATP hydrolysis activity"/>
    <property type="evidence" value="ECO:0007669"/>
    <property type="project" value="InterPro"/>
</dbReference>
<dbReference type="Pfam" id="PF02151">
    <property type="entry name" value="UVR"/>
    <property type="match status" value="1"/>
</dbReference>
<dbReference type="InterPro" id="IPR001943">
    <property type="entry name" value="UVR_dom"/>
</dbReference>
<evidence type="ECO:0000256" key="5">
    <source>
        <dbReference type="ARBA" id="ARBA00022763"/>
    </source>
</evidence>
<dbReference type="AlphaFoldDB" id="A0A7Y9R0V6"/>
<dbReference type="EMBL" id="JACCFH010000001">
    <property type="protein sequence ID" value="NYG33413.1"/>
    <property type="molecule type" value="Genomic_DNA"/>
</dbReference>
<dbReference type="InterPro" id="IPR027417">
    <property type="entry name" value="P-loop_NTPase"/>
</dbReference>
<dbReference type="GO" id="GO:0003677">
    <property type="term" value="F:DNA binding"/>
    <property type="evidence" value="ECO:0007669"/>
    <property type="project" value="UniProtKB-UniRule"/>
</dbReference>
<organism evidence="18 19">
    <name type="scientific">Sphaerotilus montanus</name>
    <dbReference type="NCBI Taxonomy" id="522889"/>
    <lineage>
        <taxon>Bacteria</taxon>
        <taxon>Pseudomonadati</taxon>
        <taxon>Pseudomonadota</taxon>
        <taxon>Betaproteobacteria</taxon>
        <taxon>Burkholderiales</taxon>
        <taxon>Sphaerotilaceae</taxon>
        <taxon>Sphaerotilus</taxon>
    </lineage>
</organism>
<dbReference type="SMART" id="SM00487">
    <property type="entry name" value="DEXDc"/>
    <property type="match status" value="1"/>
</dbReference>
<dbReference type="InterPro" id="IPR001650">
    <property type="entry name" value="Helicase_C-like"/>
</dbReference>
<dbReference type="InterPro" id="IPR014001">
    <property type="entry name" value="Helicase_ATP-bd"/>
</dbReference>
<dbReference type="PANTHER" id="PTHR24029:SF0">
    <property type="entry name" value="UVRABC SYSTEM PROTEIN B"/>
    <property type="match status" value="1"/>
</dbReference>
<keyword evidence="3 13" id="KW-0963">Cytoplasm</keyword>
<dbReference type="GO" id="GO:0006289">
    <property type="term" value="P:nucleotide-excision repair"/>
    <property type="evidence" value="ECO:0007669"/>
    <property type="project" value="UniProtKB-UniRule"/>
</dbReference>
<dbReference type="GO" id="GO:0005524">
    <property type="term" value="F:ATP binding"/>
    <property type="evidence" value="ECO:0007669"/>
    <property type="project" value="UniProtKB-UniRule"/>
</dbReference>
<comment type="caution">
    <text evidence="18">The sequence shown here is derived from an EMBL/GenBank/DDBJ whole genome shotgun (WGS) entry which is preliminary data.</text>
</comment>
<evidence type="ECO:0000256" key="8">
    <source>
        <dbReference type="ARBA" id="ARBA00022881"/>
    </source>
</evidence>
<gene>
    <name evidence="13" type="primary">uvrB</name>
    <name evidence="18" type="ORF">BDD16_002399</name>
</gene>
<dbReference type="GO" id="GO:0009432">
    <property type="term" value="P:SOS response"/>
    <property type="evidence" value="ECO:0007669"/>
    <property type="project" value="UniProtKB-UniRule"/>
</dbReference>
<evidence type="ECO:0000256" key="4">
    <source>
        <dbReference type="ARBA" id="ARBA00022741"/>
    </source>
</evidence>
<dbReference type="PROSITE" id="PS50151">
    <property type="entry name" value="UVR"/>
    <property type="match status" value="1"/>
</dbReference>
<comment type="similarity">
    <text evidence="2 13 14">Belongs to the UvrB family.</text>
</comment>
<comment type="function">
    <text evidence="13">The UvrABC repair system catalyzes the recognition and processing of DNA lesions. A damage recognition complex composed of 2 UvrA and 2 UvrB subunits scans DNA for abnormalities. Upon binding of the UvrA(2)B(2) complex to a putative damaged site, the DNA wraps around one UvrB monomer. DNA wrap is dependent on ATP binding by UvrB and probably causes local melting of the DNA helix, facilitating insertion of UvrB beta-hairpin between the DNA strands. Then UvrB probes one DNA strand for the presence of a lesion. If a lesion is found the UvrA subunits dissociate and the UvrB-DNA preincision complex is formed. This complex is subsequently bound by UvrC and the second UvrB is released. If no lesion is found, the DNA wraps around the other UvrB subunit that will check the other stand for damage.</text>
</comment>
<evidence type="ECO:0000256" key="2">
    <source>
        <dbReference type="ARBA" id="ARBA00008533"/>
    </source>
</evidence>
<keyword evidence="19" id="KW-1185">Reference proteome</keyword>
<dbReference type="GO" id="GO:0005737">
    <property type="term" value="C:cytoplasm"/>
    <property type="evidence" value="ECO:0007669"/>
    <property type="project" value="UniProtKB-SubCell"/>
</dbReference>
<name>A0A7Y9R0V6_9BURK</name>
<dbReference type="GO" id="GO:0009380">
    <property type="term" value="C:excinuclease repair complex"/>
    <property type="evidence" value="ECO:0007669"/>
    <property type="project" value="InterPro"/>
</dbReference>
<evidence type="ECO:0000256" key="13">
    <source>
        <dbReference type="HAMAP-Rule" id="MF_00204"/>
    </source>
</evidence>
<keyword evidence="10 13" id="KW-0742">SOS response</keyword>
<comment type="subcellular location">
    <subcellularLocation>
        <location evidence="1 13 14">Cytoplasm</location>
    </subcellularLocation>
</comment>
<feature type="domain" description="UVR" evidence="15">
    <location>
        <begin position="651"/>
        <end position="686"/>
    </location>
</feature>
<dbReference type="Pfam" id="PF17757">
    <property type="entry name" value="UvrB_inter"/>
    <property type="match status" value="1"/>
</dbReference>
<dbReference type="PROSITE" id="PS51194">
    <property type="entry name" value="HELICASE_CTER"/>
    <property type="match status" value="1"/>
</dbReference>
<dbReference type="Pfam" id="PF00271">
    <property type="entry name" value="Helicase_C"/>
    <property type="match status" value="1"/>
</dbReference>
<comment type="subunit">
    <text evidence="11 13 14">Forms a heterotetramer with UvrA during the search for lesions. Interacts with UvrC in an incision complex.</text>
</comment>
<dbReference type="InterPro" id="IPR024759">
    <property type="entry name" value="UvrB_YAD/RRR_dom"/>
</dbReference>
<comment type="domain">
    <text evidence="13">The beta-hairpin motif is involved in DNA binding.</text>
</comment>
<keyword evidence="9 13" id="KW-0234">DNA repair</keyword>
<dbReference type="Gene3D" id="6.10.140.240">
    <property type="match status" value="1"/>
</dbReference>
<dbReference type="InterPro" id="IPR036876">
    <property type="entry name" value="UVR_dom_sf"/>
</dbReference>
<keyword evidence="6 13" id="KW-0228">DNA excision</keyword>
<dbReference type="CDD" id="cd17916">
    <property type="entry name" value="DEXHc_UvrB"/>
    <property type="match status" value="1"/>
</dbReference>
<dbReference type="InterPro" id="IPR041471">
    <property type="entry name" value="UvrB_inter"/>
</dbReference>
<feature type="binding site" evidence="13">
    <location>
        <begin position="60"/>
        <end position="67"/>
    </location>
    <ligand>
        <name>ATP</name>
        <dbReference type="ChEBI" id="CHEBI:30616"/>
    </ligand>
</feature>
<dbReference type="Gene3D" id="4.10.860.10">
    <property type="entry name" value="UVR domain"/>
    <property type="match status" value="1"/>
</dbReference>
<dbReference type="NCBIfam" id="TIGR00631">
    <property type="entry name" value="uvrb"/>
    <property type="match status" value="1"/>
</dbReference>
<feature type="short sequence motif" description="Beta-hairpin" evidence="13">
    <location>
        <begin position="113"/>
        <end position="136"/>
    </location>
</feature>
<dbReference type="GO" id="GO:0009381">
    <property type="term" value="F:excinuclease ABC activity"/>
    <property type="evidence" value="ECO:0007669"/>
    <property type="project" value="UniProtKB-UniRule"/>
</dbReference>
<dbReference type="Pfam" id="PF04851">
    <property type="entry name" value="ResIII"/>
    <property type="match status" value="1"/>
</dbReference>
<dbReference type="SMART" id="SM00490">
    <property type="entry name" value="HELICc"/>
    <property type="match status" value="1"/>
</dbReference>
<accession>A0A7Y9R0V6</accession>
<dbReference type="HAMAP" id="MF_00204">
    <property type="entry name" value="UvrB"/>
    <property type="match status" value="1"/>
</dbReference>
<evidence type="ECO:0000256" key="12">
    <source>
        <dbReference type="ARBA" id="ARBA00029504"/>
    </source>
</evidence>
<dbReference type="Pfam" id="PF12344">
    <property type="entry name" value="UvrB"/>
    <property type="match status" value="1"/>
</dbReference>
<dbReference type="Gene3D" id="3.40.50.300">
    <property type="entry name" value="P-loop containing nucleotide triphosphate hydrolases"/>
    <property type="match status" value="3"/>
</dbReference>
<evidence type="ECO:0000259" key="15">
    <source>
        <dbReference type="PROSITE" id="PS50151"/>
    </source>
</evidence>
<evidence type="ECO:0000256" key="14">
    <source>
        <dbReference type="RuleBase" id="RU003587"/>
    </source>
</evidence>
<dbReference type="InterPro" id="IPR004807">
    <property type="entry name" value="UvrB"/>
</dbReference>
<evidence type="ECO:0000256" key="7">
    <source>
        <dbReference type="ARBA" id="ARBA00022840"/>
    </source>
</evidence>
<evidence type="ECO:0000256" key="1">
    <source>
        <dbReference type="ARBA" id="ARBA00004496"/>
    </source>
</evidence>
<evidence type="ECO:0000259" key="16">
    <source>
        <dbReference type="PROSITE" id="PS51192"/>
    </source>
</evidence>
<evidence type="ECO:0000259" key="17">
    <source>
        <dbReference type="PROSITE" id="PS51194"/>
    </source>
</evidence>
<dbReference type="SUPFAM" id="SSF46600">
    <property type="entry name" value="C-terminal UvrC-binding domain of UvrB"/>
    <property type="match status" value="1"/>
</dbReference>
<evidence type="ECO:0000256" key="6">
    <source>
        <dbReference type="ARBA" id="ARBA00022769"/>
    </source>
</evidence>
<proteinExistence type="inferred from homology"/>
<feature type="domain" description="Helicase C-terminal" evidence="17">
    <location>
        <begin position="451"/>
        <end position="617"/>
    </location>
</feature>
<keyword evidence="8 13" id="KW-0267">Excision nuclease</keyword>
<dbReference type="InterPro" id="IPR006935">
    <property type="entry name" value="Helicase/UvrB_N"/>
</dbReference>
<keyword evidence="5 13" id="KW-0227">DNA damage</keyword>
<dbReference type="NCBIfam" id="NF003673">
    <property type="entry name" value="PRK05298.1"/>
    <property type="match status" value="1"/>
</dbReference>